<name>A0ABP0DJV7_9PEZI</name>
<dbReference type="InterPro" id="IPR052061">
    <property type="entry name" value="PTE-AB_protein"/>
</dbReference>
<dbReference type="Gene3D" id="3.10.129.10">
    <property type="entry name" value="Hotdog Thioesterase"/>
    <property type="match status" value="1"/>
</dbReference>
<protein>
    <recommendedName>
        <fullName evidence="2">Thioesterase domain-containing protein</fullName>
    </recommendedName>
</protein>
<dbReference type="CDD" id="cd03443">
    <property type="entry name" value="PaaI_thioesterase"/>
    <property type="match status" value="1"/>
</dbReference>
<dbReference type="EMBL" id="CAWUON010000033">
    <property type="protein sequence ID" value="CAK7268094.1"/>
    <property type="molecule type" value="Genomic_DNA"/>
</dbReference>
<dbReference type="Pfam" id="PF03061">
    <property type="entry name" value="4HBT"/>
    <property type="match status" value="1"/>
</dbReference>
<evidence type="ECO:0000313" key="3">
    <source>
        <dbReference type="EMBL" id="CAK7268094.1"/>
    </source>
</evidence>
<dbReference type="InterPro" id="IPR006683">
    <property type="entry name" value="Thioestr_dom"/>
</dbReference>
<dbReference type="Proteomes" id="UP001642502">
    <property type="component" value="Unassembled WGS sequence"/>
</dbReference>
<comment type="caution">
    <text evidence="3">The sequence shown here is derived from an EMBL/GenBank/DDBJ whole genome shotgun (WGS) entry which is preliminary data.</text>
</comment>
<gene>
    <name evidence="3" type="ORF">SEPCBS119000_002886</name>
</gene>
<feature type="domain" description="Thioesterase" evidence="2">
    <location>
        <begin position="230"/>
        <end position="296"/>
    </location>
</feature>
<evidence type="ECO:0000259" key="2">
    <source>
        <dbReference type="Pfam" id="PF03061"/>
    </source>
</evidence>
<evidence type="ECO:0000313" key="4">
    <source>
        <dbReference type="Proteomes" id="UP001642502"/>
    </source>
</evidence>
<dbReference type="PANTHER" id="PTHR47260">
    <property type="entry name" value="UPF0644 PROTEIN PB2B4.06"/>
    <property type="match status" value="1"/>
</dbReference>
<reference evidence="3 4" key="1">
    <citation type="submission" date="2024-01" db="EMBL/GenBank/DDBJ databases">
        <authorList>
            <person name="Allen C."/>
            <person name="Tagirdzhanova G."/>
        </authorList>
    </citation>
    <scope>NUCLEOTIDE SEQUENCE [LARGE SCALE GENOMIC DNA]</scope>
    <source>
        <strain evidence="3 4">CBS 119000</strain>
    </source>
</reference>
<dbReference type="PANTHER" id="PTHR47260:SF6">
    <property type="entry name" value="THIOESTERASE DOMAIN-CONTAINING PROTEIN"/>
    <property type="match status" value="1"/>
</dbReference>
<organism evidence="3 4">
    <name type="scientific">Sporothrix epigloea</name>
    <dbReference type="NCBI Taxonomy" id="1892477"/>
    <lineage>
        <taxon>Eukaryota</taxon>
        <taxon>Fungi</taxon>
        <taxon>Dikarya</taxon>
        <taxon>Ascomycota</taxon>
        <taxon>Pezizomycotina</taxon>
        <taxon>Sordariomycetes</taxon>
        <taxon>Sordariomycetidae</taxon>
        <taxon>Ophiostomatales</taxon>
        <taxon>Ophiostomataceae</taxon>
        <taxon>Sporothrix</taxon>
    </lineage>
</organism>
<evidence type="ECO:0000256" key="1">
    <source>
        <dbReference type="SAM" id="MobiDB-lite"/>
    </source>
</evidence>
<dbReference type="SUPFAM" id="SSF54637">
    <property type="entry name" value="Thioesterase/thiol ester dehydrase-isomerase"/>
    <property type="match status" value="1"/>
</dbReference>
<proteinExistence type="predicted"/>
<accession>A0ABP0DJV7</accession>
<sequence length="336" mass="37131">MASQRTVLAVRPLTRQSVLFAFQQQYKPGQQWQPLLCSLSTLARPRVPATSRLHPCAISLATRIAARTRTYSTHPSHAQPTYQEPDYQPPQPQPQRSRIWRVAIFLFRAWLYIGIGSVVGRYATAFVLAGQKEETNLKLVTPEDEQDAERITNHILSHPLARELEADPHYHATHPHYRVPAVFRIGNVTADTLIGPGLMAVPPFVWQDAAGQDLVMILHVGKGLCGHPDIVHGGFVATLLDEALAWCCFKAVPYEIAMTATLDVNYRAPTPADSYLVLRAHTEKVEGRKAIVKGRLETLAEPGSSQPGTLLAEASGLFVSPRSARALAGLRKFLDM</sequence>
<keyword evidence="4" id="KW-1185">Reference proteome</keyword>
<feature type="region of interest" description="Disordered" evidence="1">
    <location>
        <begin position="70"/>
        <end position="94"/>
    </location>
</feature>
<dbReference type="InterPro" id="IPR029069">
    <property type="entry name" value="HotDog_dom_sf"/>
</dbReference>